<protein>
    <submittedName>
        <fullName evidence="1">Uncharacterized protein</fullName>
    </submittedName>
</protein>
<dbReference type="Proteomes" id="UP001586593">
    <property type="component" value="Unassembled WGS sequence"/>
</dbReference>
<name>A0ABR3XQ83_9PEZI</name>
<dbReference type="Gene3D" id="2.70.50.70">
    <property type="match status" value="1"/>
</dbReference>
<organism evidence="1 2">
    <name type="scientific">Phialemonium thermophilum</name>
    <dbReference type="NCBI Taxonomy" id="223376"/>
    <lineage>
        <taxon>Eukaryota</taxon>
        <taxon>Fungi</taxon>
        <taxon>Dikarya</taxon>
        <taxon>Ascomycota</taxon>
        <taxon>Pezizomycotina</taxon>
        <taxon>Sordariomycetes</taxon>
        <taxon>Sordariomycetidae</taxon>
        <taxon>Cephalothecales</taxon>
        <taxon>Cephalothecaceae</taxon>
        <taxon>Phialemonium</taxon>
    </lineage>
</organism>
<dbReference type="PANTHER" id="PTHR36182:SF2">
    <property type="entry name" value="LYTIC POLYSACCHARIDE MONOOXYGENASE"/>
    <property type="match status" value="1"/>
</dbReference>
<comment type="caution">
    <text evidence="1">The sequence shown here is derived from an EMBL/GenBank/DDBJ whole genome shotgun (WGS) entry which is preliminary data.</text>
</comment>
<dbReference type="EMBL" id="JAZHXJ010000055">
    <property type="protein sequence ID" value="KAL1878140.1"/>
    <property type="molecule type" value="Genomic_DNA"/>
</dbReference>
<evidence type="ECO:0000313" key="2">
    <source>
        <dbReference type="Proteomes" id="UP001586593"/>
    </source>
</evidence>
<keyword evidence="2" id="KW-1185">Reference proteome</keyword>
<proteinExistence type="predicted"/>
<reference evidence="1 2" key="1">
    <citation type="journal article" date="2024" name="Commun. Biol.">
        <title>Comparative genomic analysis of thermophilic fungi reveals convergent evolutionary adaptations and gene losses.</title>
        <authorList>
            <person name="Steindorff A.S."/>
            <person name="Aguilar-Pontes M.V."/>
            <person name="Robinson A.J."/>
            <person name="Andreopoulos B."/>
            <person name="LaButti K."/>
            <person name="Kuo A."/>
            <person name="Mondo S."/>
            <person name="Riley R."/>
            <person name="Otillar R."/>
            <person name="Haridas S."/>
            <person name="Lipzen A."/>
            <person name="Grimwood J."/>
            <person name="Schmutz J."/>
            <person name="Clum A."/>
            <person name="Reid I.D."/>
            <person name="Moisan M.C."/>
            <person name="Butler G."/>
            <person name="Nguyen T.T.M."/>
            <person name="Dewar K."/>
            <person name="Conant G."/>
            <person name="Drula E."/>
            <person name="Henrissat B."/>
            <person name="Hansel C."/>
            <person name="Singer S."/>
            <person name="Hutchinson M.I."/>
            <person name="de Vries R.P."/>
            <person name="Natvig D.O."/>
            <person name="Powell A.J."/>
            <person name="Tsang A."/>
            <person name="Grigoriev I.V."/>
        </authorList>
    </citation>
    <scope>NUCLEOTIDE SEQUENCE [LARGE SCALE GENOMIC DNA]</scope>
    <source>
        <strain evidence="1 2">ATCC 24622</strain>
    </source>
</reference>
<accession>A0ABR3XQ83</accession>
<evidence type="ECO:0000313" key="1">
    <source>
        <dbReference type="EMBL" id="KAL1878140.1"/>
    </source>
</evidence>
<dbReference type="PANTHER" id="PTHR36182">
    <property type="entry name" value="PROTEIN, PUTATIVE (AFU_ORTHOLOGUE AFUA_6G10930)-RELATED"/>
    <property type="match status" value="1"/>
</dbReference>
<sequence length="255" mass="28638">MVINKPVPFNFLHGNMVQVNPLDGEAYPFPCQGRWDYVEAVTPVVAGTTTLVNFTGGAQHGGGSCQFAITYDWPPPIDKRRWKTIYTIIGGCPVSSNSGNLPSLGQQPQYAGREDADHCGNDGGDFCIRQFDVPIPKNLRNGNATFAWTWFNNMGNREMYMNCAPISISGGTDNEAYFEKLPSLFVANIPGECSMRHEMGVFNIPNPGVYGRHQLVYFRFGHFSTDHSRYASHSFSYQTVYPWFTRRIFFIFLAS</sequence>
<gene>
    <name evidence="1" type="ORF">VTK73DRAFT_8020</name>
</gene>